<keyword evidence="12" id="KW-0511">Multifunctional enzyme</keyword>
<dbReference type="Gene3D" id="3.40.140.10">
    <property type="entry name" value="Cytidine Deaminase, domain 2"/>
    <property type="match status" value="1"/>
</dbReference>
<dbReference type="RefSeq" id="WP_257769345.1">
    <property type="nucleotide sequence ID" value="NZ_CP102480.1"/>
</dbReference>
<evidence type="ECO:0000256" key="5">
    <source>
        <dbReference type="ARBA" id="ARBA00007417"/>
    </source>
</evidence>
<evidence type="ECO:0000313" key="18">
    <source>
        <dbReference type="EMBL" id="UUX50231.1"/>
    </source>
</evidence>
<feature type="binding site" evidence="15">
    <location>
        <position position="169"/>
    </location>
    <ligand>
        <name>NADP(+)</name>
        <dbReference type="ChEBI" id="CHEBI:58349"/>
    </ligand>
</feature>
<keyword evidence="9 13" id="KW-0862">Zinc</keyword>
<comment type="similarity">
    <text evidence="4 13">In the N-terminal section; belongs to the cytidine and deoxycytidylate deaminase family.</text>
</comment>
<dbReference type="InterPro" id="IPR016192">
    <property type="entry name" value="APOBEC/CMP_deaminase_Zn-bd"/>
</dbReference>
<dbReference type="InterPro" id="IPR011549">
    <property type="entry name" value="RibD_C"/>
</dbReference>
<evidence type="ECO:0000256" key="11">
    <source>
        <dbReference type="ARBA" id="ARBA00023002"/>
    </source>
</evidence>
<evidence type="ECO:0000256" key="7">
    <source>
        <dbReference type="ARBA" id="ARBA00022723"/>
    </source>
</evidence>
<feature type="binding site" evidence="16">
    <location>
        <position position="85"/>
    </location>
    <ligand>
        <name>Zn(2+)</name>
        <dbReference type="ChEBI" id="CHEBI:29105"/>
        <note>catalytic</note>
    </ligand>
</feature>
<proteinExistence type="inferred from homology"/>
<evidence type="ECO:0000256" key="4">
    <source>
        <dbReference type="ARBA" id="ARBA00005259"/>
    </source>
</evidence>
<feature type="binding site" evidence="15">
    <location>
        <position position="171"/>
    </location>
    <ligand>
        <name>NADP(+)</name>
        <dbReference type="ChEBI" id="CHEBI:58349"/>
    </ligand>
</feature>
<dbReference type="InterPro" id="IPR002125">
    <property type="entry name" value="CMP_dCMP_dom"/>
</dbReference>
<evidence type="ECO:0000256" key="15">
    <source>
        <dbReference type="PIRSR" id="PIRSR006769-2"/>
    </source>
</evidence>
<dbReference type="GO" id="GO:0008703">
    <property type="term" value="F:5-amino-6-(5-phosphoribosylamino)uracil reductase activity"/>
    <property type="evidence" value="ECO:0007669"/>
    <property type="project" value="UniProtKB-EC"/>
</dbReference>
<dbReference type="SUPFAM" id="SSF53597">
    <property type="entry name" value="Dihydrofolate reductase-like"/>
    <property type="match status" value="1"/>
</dbReference>
<evidence type="ECO:0000256" key="9">
    <source>
        <dbReference type="ARBA" id="ARBA00022833"/>
    </source>
</evidence>
<dbReference type="GO" id="GO:0050661">
    <property type="term" value="F:NADP binding"/>
    <property type="evidence" value="ECO:0007669"/>
    <property type="project" value="InterPro"/>
</dbReference>
<feature type="binding site" evidence="16">
    <location>
        <position position="51"/>
    </location>
    <ligand>
        <name>Zn(2+)</name>
        <dbReference type="ChEBI" id="CHEBI:29105"/>
        <note>catalytic</note>
    </ligand>
</feature>
<dbReference type="FunFam" id="3.40.140.10:FF:000025">
    <property type="entry name" value="Riboflavin biosynthesis protein RibD"/>
    <property type="match status" value="1"/>
</dbReference>
<dbReference type="SUPFAM" id="SSF53927">
    <property type="entry name" value="Cytidine deaminase-like"/>
    <property type="match status" value="1"/>
</dbReference>
<dbReference type="InterPro" id="IPR002734">
    <property type="entry name" value="RibDG_C"/>
</dbReference>
<name>A0A9J7ASI5_9PROT</name>
<organism evidence="18 19">
    <name type="scientific">Nisaea acidiphila</name>
    <dbReference type="NCBI Taxonomy" id="1862145"/>
    <lineage>
        <taxon>Bacteria</taxon>
        <taxon>Pseudomonadati</taxon>
        <taxon>Pseudomonadota</taxon>
        <taxon>Alphaproteobacteria</taxon>
        <taxon>Rhodospirillales</taxon>
        <taxon>Thalassobaculaceae</taxon>
        <taxon>Nisaea</taxon>
    </lineage>
</organism>
<evidence type="ECO:0000256" key="13">
    <source>
        <dbReference type="PIRNR" id="PIRNR006769"/>
    </source>
</evidence>
<dbReference type="PANTHER" id="PTHR38011">
    <property type="entry name" value="DIHYDROFOLATE REDUCTASE FAMILY PROTEIN (AFU_ORTHOLOGUE AFUA_8G06820)"/>
    <property type="match status" value="1"/>
</dbReference>
<feature type="binding site" evidence="15">
    <location>
        <position position="185"/>
    </location>
    <ligand>
        <name>substrate</name>
    </ligand>
</feature>
<dbReference type="InterPro" id="IPR050765">
    <property type="entry name" value="Riboflavin_Biosynth_HTPR"/>
</dbReference>
<comment type="cofactor">
    <cofactor evidence="13 16">
        <name>Zn(2+)</name>
        <dbReference type="ChEBI" id="CHEBI:29105"/>
    </cofactor>
    <text evidence="13 16">Binds 1 zinc ion.</text>
</comment>
<feature type="domain" description="CMP/dCMP-type deaminase" evidence="17">
    <location>
        <begin position="2"/>
        <end position="123"/>
    </location>
</feature>
<gene>
    <name evidence="18" type="primary">ribD</name>
    <name evidence="18" type="ORF">NUH88_00725</name>
</gene>
<dbReference type="Proteomes" id="UP001060336">
    <property type="component" value="Chromosome"/>
</dbReference>
<dbReference type="InterPro" id="IPR016193">
    <property type="entry name" value="Cytidine_deaminase-like"/>
</dbReference>
<keyword evidence="10 13" id="KW-0521">NADP</keyword>
<feature type="binding site" evidence="15">
    <location>
        <position position="197"/>
    </location>
    <ligand>
        <name>NADP(+)</name>
        <dbReference type="ChEBI" id="CHEBI:58349"/>
    </ligand>
</feature>
<evidence type="ECO:0000256" key="3">
    <source>
        <dbReference type="ARBA" id="ARBA00004910"/>
    </source>
</evidence>
<evidence type="ECO:0000256" key="12">
    <source>
        <dbReference type="ARBA" id="ARBA00023268"/>
    </source>
</evidence>
<dbReference type="EMBL" id="CP102480">
    <property type="protein sequence ID" value="UUX50231.1"/>
    <property type="molecule type" value="Genomic_DNA"/>
</dbReference>
<reference evidence="18" key="1">
    <citation type="submission" date="2022-08" db="EMBL/GenBank/DDBJ databases">
        <title>Nisaea acidiphila sp. nov., isolated from a marine algal debris and emended description of the genus Nisaea Urios et al. 2008.</title>
        <authorList>
            <person name="Kwon K."/>
        </authorList>
    </citation>
    <scope>NUCLEOTIDE SEQUENCE</scope>
    <source>
        <strain evidence="18">MEBiC11861</strain>
    </source>
</reference>
<comment type="pathway">
    <text evidence="3 13">Cofactor biosynthesis; riboflavin biosynthesis; 5-amino-6-(D-ribitylamino)uracil from GTP: step 3/4.</text>
</comment>
<evidence type="ECO:0000256" key="2">
    <source>
        <dbReference type="ARBA" id="ARBA00004882"/>
    </source>
</evidence>
<dbReference type="PROSITE" id="PS51747">
    <property type="entry name" value="CYT_DCMP_DEAMINASES_2"/>
    <property type="match status" value="1"/>
</dbReference>
<dbReference type="GO" id="GO:0008835">
    <property type="term" value="F:diaminohydroxyphosphoribosylaminopyrimidine deaminase activity"/>
    <property type="evidence" value="ECO:0007669"/>
    <property type="project" value="UniProtKB-EC"/>
</dbReference>
<evidence type="ECO:0000256" key="14">
    <source>
        <dbReference type="PIRSR" id="PIRSR006769-1"/>
    </source>
</evidence>
<dbReference type="EC" id="3.5.4.26" evidence="13"/>
<dbReference type="KEGG" id="naci:NUH88_00725"/>
<sequence length="366" mass="38861">MQSDTFFMQHALALARRGLGRVAPNPAVGCVIVNDGVIVGRGWTQPGGRPHAEPVALKDAGELSRGATVYVSLEPCAHHGASPPCTDALIAAGVARVVYALRDPDPRVDGAGHTKLSEAGIDIAAGVLEKEAEDLNIGFLSRIRRNRPAVTLKLASSLDGKVALSNGRSQWITGAGARAVSHQIRATHDAIMTGIGTVLADDPALTCRLPGLFDRSPLRVILDGGLRLTPDQIVAETAREVPTVVFTAVSADSPNAAALHAGGVEIVGDMPVTENRLDLDAILAALAERGVTRLMIESGGELATTFLRRELVDELVWFRAPAIIGADGIGAVRDLGLELLEFMPRFERRDVRNVGEDLVETYRPRK</sequence>
<evidence type="ECO:0000256" key="6">
    <source>
        <dbReference type="ARBA" id="ARBA00022619"/>
    </source>
</evidence>
<keyword evidence="8 13" id="KW-0378">Hydrolase</keyword>
<dbReference type="Pfam" id="PF00383">
    <property type="entry name" value="dCMP_cyt_deam_1"/>
    <property type="match status" value="1"/>
</dbReference>
<feature type="binding site" evidence="15">
    <location>
        <position position="155"/>
    </location>
    <ligand>
        <name>NADP(+)</name>
        <dbReference type="ChEBI" id="CHEBI:58349"/>
    </ligand>
</feature>
<keyword evidence="7 13" id="KW-0479">Metal-binding</keyword>
<dbReference type="CDD" id="cd01284">
    <property type="entry name" value="Riboflavin_deaminase-reductase"/>
    <property type="match status" value="1"/>
</dbReference>
<comment type="catalytic activity">
    <reaction evidence="13">
        <text>2,5-diamino-6-hydroxy-4-(5-phosphoribosylamino)-pyrimidine + H2O + H(+) = 5-amino-6-(5-phospho-D-ribosylamino)uracil + NH4(+)</text>
        <dbReference type="Rhea" id="RHEA:21868"/>
        <dbReference type="ChEBI" id="CHEBI:15377"/>
        <dbReference type="ChEBI" id="CHEBI:15378"/>
        <dbReference type="ChEBI" id="CHEBI:28938"/>
        <dbReference type="ChEBI" id="CHEBI:58453"/>
        <dbReference type="ChEBI" id="CHEBI:58614"/>
        <dbReference type="EC" id="3.5.4.26"/>
    </reaction>
</comment>
<accession>A0A9J7ASI5</accession>
<dbReference type="InterPro" id="IPR004794">
    <property type="entry name" value="Eubact_RibD"/>
</dbReference>
<evidence type="ECO:0000256" key="16">
    <source>
        <dbReference type="PIRSR" id="PIRSR006769-3"/>
    </source>
</evidence>
<dbReference type="NCBIfam" id="TIGR00227">
    <property type="entry name" value="ribD_Cterm"/>
    <property type="match status" value="1"/>
</dbReference>
<dbReference type="GO" id="GO:0008270">
    <property type="term" value="F:zinc ion binding"/>
    <property type="evidence" value="ECO:0007669"/>
    <property type="project" value="InterPro"/>
</dbReference>
<feature type="binding site" evidence="16">
    <location>
        <position position="76"/>
    </location>
    <ligand>
        <name>Zn(2+)</name>
        <dbReference type="ChEBI" id="CHEBI:29105"/>
        <note>catalytic</note>
    </ligand>
</feature>
<evidence type="ECO:0000256" key="8">
    <source>
        <dbReference type="ARBA" id="ARBA00022801"/>
    </source>
</evidence>
<dbReference type="Gene3D" id="3.40.430.10">
    <property type="entry name" value="Dihydrofolate Reductase, subunit A"/>
    <property type="match status" value="1"/>
</dbReference>
<protein>
    <recommendedName>
        <fullName evidence="13">Riboflavin biosynthesis protein RibD</fullName>
    </recommendedName>
    <domain>
        <recommendedName>
            <fullName evidence="13">Diaminohydroxyphosphoribosylaminopyrimidine deaminase</fullName>
            <shortName evidence="13">DRAP deaminase</shortName>
            <ecNumber evidence="13">3.5.4.26</ecNumber>
        </recommendedName>
        <alternativeName>
            <fullName evidence="13">Riboflavin-specific deaminase</fullName>
        </alternativeName>
    </domain>
    <domain>
        <recommendedName>
            <fullName evidence="13">5-amino-6-(5-phosphoribosylamino)uracil reductase</fullName>
            <ecNumber evidence="13">1.1.1.193</ecNumber>
        </recommendedName>
        <alternativeName>
            <fullName evidence="13">HTP reductase</fullName>
        </alternativeName>
    </domain>
</protein>
<comment type="catalytic activity">
    <reaction evidence="13">
        <text>5-amino-6-(5-phospho-D-ribitylamino)uracil + NADP(+) = 5-amino-6-(5-phospho-D-ribosylamino)uracil + NADPH + H(+)</text>
        <dbReference type="Rhea" id="RHEA:17845"/>
        <dbReference type="ChEBI" id="CHEBI:15378"/>
        <dbReference type="ChEBI" id="CHEBI:57783"/>
        <dbReference type="ChEBI" id="CHEBI:58349"/>
        <dbReference type="ChEBI" id="CHEBI:58421"/>
        <dbReference type="ChEBI" id="CHEBI:58453"/>
        <dbReference type="EC" id="1.1.1.193"/>
    </reaction>
</comment>
<evidence type="ECO:0000313" key="19">
    <source>
        <dbReference type="Proteomes" id="UP001060336"/>
    </source>
</evidence>
<comment type="similarity">
    <text evidence="5 13">In the C-terminal section; belongs to the HTP reductase family.</text>
</comment>
<feature type="active site" description="Proton donor" evidence="14">
    <location>
        <position position="53"/>
    </location>
</feature>
<dbReference type="GO" id="GO:0009231">
    <property type="term" value="P:riboflavin biosynthetic process"/>
    <property type="evidence" value="ECO:0007669"/>
    <property type="project" value="UniProtKB-KW"/>
</dbReference>
<dbReference type="PIRSF" id="PIRSF006769">
    <property type="entry name" value="RibD"/>
    <property type="match status" value="1"/>
</dbReference>
<feature type="binding site" evidence="15">
    <location>
        <position position="297"/>
    </location>
    <ligand>
        <name>substrate</name>
    </ligand>
</feature>
<feature type="binding site" evidence="15">
    <location>
        <position position="205"/>
    </location>
    <ligand>
        <name>substrate</name>
    </ligand>
</feature>
<keyword evidence="11 13" id="KW-0560">Oxidoreductase</keyword>
<feature type="binding site" evidence="15">
    <location>
        <position position="208"/>
    </location>
    <ligand>
        <name>substrate</name>
    </ligand>
</feature>
<dbReference type="Pfam" id="PF01872">
    <property type="entry name" value="RibD_C"/>
    <property type="match status" value="1"/>
</dbReference>
<keyword evidence="19" id="KW-1185">Reference proteome</keyword>
<dbReference type="PANTHER" id="PTHR38011:SF7">
    <property type="entry name" value="2,5-DIAMINO-6-RIBOSYLAMINO-4(3H)-PYRIMIDINONE 5'-PHOSPHATE REDUCTASE"/>
    <property type="match status" value="1"/>
</dbReference>
<evidence type="ECO:0000259" key="17">
    <source>
        <dbReference type="PROSITE" id="PS51747"/>
    </source>
</evidence>
<dbReference type="AlphaFoldDB" id="A0A9J7ASI5"/>
<comment type="pathway">
    <text evidence="2 13">Cofactor biosynthesis; riboflavin biosynthesis; 5-amino-6-(D-ribitylamino)uracil from GTP: step 2/4.</text>
</comment>
<keyword evidence="6 13" id="KW-0686">Riboflavin biosynthesis</keyword>
<dbReference type="InterPro" id="IPR024072">
    <property type="entry name" value="DHFR-like_dom_sf"/>
</dbReference>
<dbReference type="PROSITE" id="PS00903">
    <property type="entry name" value="CYT_DCMP_DEAMINASES_1"/>
    <property type="match status" value="1"/>
</dbReference>
<dbReference type="EC" id="1.1.1.193" evidence="13"/>
<comment type="function">
    <text evidence="1 13">Converts 2,5-diamino-6-(ribosylamino)-4(3h)-pyrimidinone 5'-phosphate into 5-amino-6-(ribosylamino)-2,4(1h,3h)-pyrimidinedione 5'-phosphate.</text>
</comment>
<feature type="binding site" evidence="15">
    <location>
        <position position="201"/>
    </location>
    <ligand>
        <name>NADP(+)</name>
        <dbReference type="ChEBI" id="CHEBI:58349"/>
    </ligand>
</feature>
<evidence type="ECO:0000256" key="1">
    <source>
        <dbReference type="ARBA" id="ARBA00002151"/>
    </source>
</evidence>
<dbReference type="NCBIfam" id="TIGR00326">
    <property type="entry name" value="eubact_ribD"/>
    <property type="match status" value="1"/>
</dbReference>
<evidence type="ECO:0000256" key="10">
    <source>
        <dbReference type="ARBA" id="ARBA00022857"/>
    </source>
</evidence>